<proteinExistence type="predicted"/>
<dbReference type="Gene3D" id="3.20.20.140">
    <property type="entry name" value="Metal-dependent hydrolases"/>
    <property type="match status" value="1"/>
</dbReference>
<dbReference type="SUPFAM" id="SSF89550">
    <property type="entry name" value="PHP domain-like"/>
    <property type="match status" value="1"/>
</dbReference>
<dbReference type="GO" id="GO:0035312">
    <property type="term" value="F:5'-3' DNA exonuclease activity"/>
    <property type="evidence" value="ECO:0007669"/>
    <property type="project" value="TreeGrafter"/>
</dbReference>
<dbReference type="PANTHER" id="PTHR42924:SF3">
    <property type="entry name" value="POLYMERASE_HISTIDINOL PHOSPHATASE N-TERMINAL DOMAIN-CONTAINING PROTEIN"/>
    <property type="match status" value="1"/>
</dbReference>
<dbReference type="CDD" id="cd07438">
    <property type="entry name" value="PHP_HisPPase_AMP"/>
    <property type="match status" value="1"/>
</dbReference>
<sequence>MSFDLHSHSTASDGRLSPSALVAHAAAHGVTTLALTDHDTVAGLAEARAAATAQGIRLINGIELSVSWRGRTLHIVGLAFDDTHAGLLAGIDAQQAERARRAAALVDRVAALGIADVGSRINAMAGTGQITRAHFARLIVAEGRAHRAADAFKRYLAPGRPAHVRAEWASLDTVVAWIRAAGGIPVFAHPFGYGFTGAWRRRALEAFVVAGGRSVEIVTGTTTPQQEAQIARDARAFHLTGSRGSDFHGPDQFWLKPGRLRDLPPGIKPISV</sequence>
<dbReference type="OrthoDB" id="9804333at2"/>
<accession>A0A423PJ22</accession>
<feature type="domain" description="Polymerase/histidinol phosphatase N-terminal" evidence="1">
    <location>
        <begin position="3"/>
        <end position="68"/>
    </location>
</feature>
<name>A0A423PJ22_9GAMM</name>
<dbReference type="InterPro" id="IPR004013">
    <property type="entry name" value="PHP_dom"/>
</dbReference>
<dbReference type="Proteomes" id="UP000285310">
    <property type="component" value="Unassembled WGS sequence"/>
</dbReference>
<comment type="caution">
    <text evidence="2">The sequence shown here is derived from an EMBL/GenBank/DDBJ whole genome shotgun (WGS) entry which is preliminary data.</text>
</comment>
<evidence type="ECO:0000313" key="3">
    <source>
        <dbReference type="Proteomes" id="UP000285310"/>
    </source>
</evidence>
<dbReference type="InterPro" id="IPR052018">
    <property type="entry name" value="PHP_domain"/>
</dbReference>
<dbReference type="InterPro" id="IPR003141">
    <property type="entry name" value="Pol/His_phosphatase_N"/>
</dbReference>
<evidence type="ECO:0000259" key="1">
    <source>
        <dbReference type="SMART" id="SM00481"/>
    </source>
</evidence>
<protein>
    <submittedName>
        <fullName evidence="2">Phosphoesterase</fullName>
    </submittedName>
</protein>
<dbReference type="InParanoid" id="A0A423PJ22"/>
<dbReference type="EMBL" id="AYKG01000045">
    <property type="protein sequence ID" value="ROO25583.1"/>
    <property type="molecule type" value="Genomic_DNA"/>
</dbReference>
<dbReference type="Gene3D" id="1.10.150.650">
    <property type="match status" value="1"/>
</dbReference>
<dbReference type="AlphaFoldDB" id="A0A423PJ22"/>
<dbReference type="InterPro" id="IPR016195">
    <property type="entry name" value="Pol/histidinol_Pase-like"/>
</dbReference>
<dbReference type="SMART" id="SM00481">
    <property type="entry name" value="POLIIIAc"/>
    <property type="match status" value="1"/>
</dbReference>
<gene>
    <name evidence="2" type="ORF">SAJA_12340</name>
</gene>
<reference evidence="2 3" key="1">
    <citation type="submission" date="2013-10" db="EMBL/GenBank/DDBJ databases">
        <title>Salinisphaera japonica YTM-1 Genome Sequencing.</title>
        <authorList>
            <person name="Lai Q."/>
            <person name="Li C."/>
            <person name="Shao Z."/>
        </authorList>
    </citation>
    <scope>NUCLEOTIDE SEQUENCE [LARGE SCALE GENOMIC DNA]</scope>
    <source>
        <strain evidence="2 3">YTM-1</strain>
    </source>
</reference>
<evidence type="ECO:0000313" key="2">
    <source>
        <dbReference type="EMBL" id="ROO25583.1"/>
    </source>
</evidence>
<dbReference type="PANTHER" id="PTHR42924">
    <property type="entry name" value="EXONUCLEASE"/>
    <property type="match status" value="1"/>
</dbReference>
<keyword evidence="3" id="KW-1185">Reference proteome</keyword>
<dbReference type="FunCoup" id="A0A423PJ22">
    <property type="interactions" value="220"/>
</dbReference>
<organism evidence="2 3">
    <name type="scientific">Salinisphaera japonica YTM-1</name>
    <dbReference type="NCBI Taxonomy" id="1209778"/>
    <lineage>
        <taxon>Bacteria</taxon>
        <taxon>Pseudomonadati</taxon>
        <taxon>Pseudomonadota</taxon>
        <taxon>Gammaproteobacteria</taxon>
        <taxon>Salinisphaerales</taxon>
        <taxon>Salinisphaeraceae</taxon>
        <taxon>Salinisphaera</taxon>
    </lineage>
</organism>
<dbReference type="GO" id="GO:0004534">
    <property type="term" value="F:5'-3' RNA exonuclease activity"/>
    <property type="evidence" value="ECO:0007669"/>
    <property type="project" value="TreeGrafter"/>
</dbReference>
<dbReference type="Pfam" id="PF02811">
    <property type="entry name" value="PHP"/>
    <property type="match status" value="1"/>
</dbReference>